<dbReference type="PANTHER" id="PTHR47926">
    <property type="entry name" value="PENTATRICOPEPTIDE REPEAT-CONTAINING PROTEIN"/>
    <property type="match status" value="1"/>
</dbReference>
<evidence type="ECO:0000313" key="4">
    <source>
        <dbReference type="EMBL" id="KAG2286106.1"/>
    </source>
</evidence>
<accession>A0A8X7RCZ7</accession>
<dbReference type="OrthoDB" id="185373at2759"/>
<dbReference type="PROSITE" id="PS51375">
    <property type="entry name" value="PPR"/>
    <property type="match status" value="1"/>
</dbReference>
<gene>
    <name evidence="4" type="ORF">Bca52824_045710</name>
</gene>
<feature type="repeat" description="PPR" evidence="2">
    <location>
        <begin position="148"/>
        <end position="182"/>
    </location>
</feature>
<dbReference type="FunFam" id="1.25.40.10:FF:000382">
    <property type="entry name" value="Pentatricopeptide repeat-containing protein"/>
    <property type="match status" value="1"/>
</dbReference>
<dbReference type="NCBIfam" id="TIGR00756">
    <property type="entry name" value="PPR"/>
    <property type="match status" value="2"/>
</dbReference>
<dbReference type="Pfam" id="PF01535">
    <property type="entry name" value="PPR"/>
    <property type="match status" value="1"/>
</dbReference>
<name>A0A8X7RCZ7_BRACI</name>
<comment type="caution">
    <text evidence="4">The sequence shown here is derived from an EMBL/GenBank/DDBJ whole genome shotgun (WGS) entry which is preliminary data.</text>
</comment>
<dbReference type="InterPro" id="IPR011990">
    <property type="entry name" value="TPR-like_helical_dom_sf"/>
</dbReference>
<evidence type="ECO:0008006" key="6">
    <source>
        <dbReference type="Google" id="ProtNLM"/>
    </source>
</evidence>
<dbReference type="InterPro" id="IPR002885">
    <property type="entry name" value="PPR_rpt"/>
</dbReference>
<keyword evidence="5" id="KW-1185">Reference proteome</keyword>
<dbReference type="Gene3D" id="1.25.40.10">
    <property type="entry name" value="Tetratricopeptide repeat domain"/>
    <property type="match status" value="2"/>
</dbReference>
<evidence type="ECO:0000313" key="5">
    <source>
        <dbReference type="Proteomes" id="UP000886595"/>
    </source>
</evidence>
<feature type="compositionally biased region" description="Basic and acidic residues" evidence="3">
    <location>
        <begin position="210"/>
        <end position="227"/>
    </location>
</feature>
<feature type="region of interest" description="Disordered" evidence="3">
    <location>
        <begin position="209"/>
        <end position="230"/>
    </location>
</feature>
<dbReference type="Pfam" id="PF13041">
    <property type="entry name" value="PPR_2"/>
    <property type="match status" value="1"/>
</dbReference>
<evidence type="ECO:0000256" key="1">
    <source>
        <dbReference type="ARBA" id="ARBA00022737"/>
    </source>
</evidence>
<dbReference type="GO" id="GO:0003723">
    <property type="term" value="F:RNA binding"/>
    <property type="evidence" value="ECO:0007669"/>
    <property type="project" value="InterPro"/>
</dbReference>
<dbReference type="EMBL" id="JAAMPC010000010">
    <property type="protein sequence ID" value="KAG2286106.1"/>
    <property type="molecule type" value="Genomic_DNA"/>
</dbReference>
<dbReference type="InterPro" id="IPR046960">
    <property type="entry name" value="PPR_At4g14850-like_plant"/>
</dbReference>
<dbReference type="PANTHER" id="PTHR47926:SF433">
    <property type="entry name" value="PENTATRICOPEPTIDE REPEAT-CONTAINING PROTEIN"/>
    <property type="match status" value="1"/>
</dbReference>
<dbReference type="GO" id="GO:0009451">
    <property type="term" value="P:RNA modification"/>
    <property type="evidence" value="ECO:0007669"/>
    <property type="project" value="InterPro"/>
</dbReference>
<keyword evidence="1" id="KW-0677">Repeat</keyword>
<protein>
    <recommendedName>
        <fullName evidence="6">Pentatricopeptide repeat-containing protein</fullName>
    </recommendedName>
</protein>
<dbReference type="AlphaFoldDB" id="A0A8X7RCZ7"/>
<dbReference type="Proteomes" id="UP000886595">
    <property type="component" value="Unassembled WGS sequence"/>
</dbReference>
<reference evidence="4 5" key="1">
    <citation type="submission" date="2020-02" db="EMBL/GenBank/DDBJ databases">
        <authorList>
            <person name="Ma Q."/>
            <person name="Huang Y."/>
            <person name="Song X."/>
            <person name="Pei D."/>
        </authorList>
    </citation>
    <scope>NUCLEOTIDE SEQUENCE [LARGE SCALE GENOMIC DNA]</scope>
    <source>
        <strain evidence="4">Sxm20200214</strain>
        <tissue evidence="4">Leaf</tissue>
    </source>
</reference>
<sequence>MRFRTTIWRHQSLEKHKPKSRIYIHGIASASRFHVAHNLFDKIPDRVQENRTSLLFGFSRDGRTQEATRLFLTIHRSGMETNCSIFSSVLKVSATLCDELLGKQLHTQCIKFGFLDDVSVGTSLVDTYMKGSNVKDGRNVFDEMKERNVVTWTTLISGYARNGSNEEVLKLFMRMFEEGTEPNSFTTKCENKQELAIVSLEELLSGSATARHDSGDDGQDGARHDDEWSPPIGIYTPAKLVFTVETFEHDDVEEEAWLRL</sequence>
<proteinExistence type="predicted"/>
<evidence type="ECO:0000256" key="2">
    <source>
        <dbReference type="PROSITE-ProRule" id="PRU00708"/>
    </source>
</evidence>
<evidence type="ECO:0000256" key="3">
    <source>
        <dbReference type="SAM" id="MobiDB-lite"/>
    </source>
</evidence>
<organism evidence="4 5">
    <name type="scientific">Brassica carinata</name>
    <name type="common">Ethiopian mustard</name>
    <name type="synonym">Abyssinian cabbage</name>
    <dbReference type="NCBI Taxonomy" id="52824"/>
    <lineage>
        <taxon>Eukaryota</taxon>
        <taxon>Viridiplantae</taxon>
        <taxon>Streptophyta</taxon>
        <taxon>Embryophyta</taxon>
        <taxon>Tracheophyta</taxon>
        <taxon>Spermatophyta</taxon>
        <taxon>Magnoliopsida</taxon>
        <taxon>eudicotyledons</taxon>
        <taxon>Gunneridae</taxon>
        <taxon>Pentapetalae</taxon>
        <taxon>rosids</taxon>
        <taxon>malvids</taxon>
        <taxon>Brassicales</taxon>
        <taxon>Brassicaceae</taxon>
        <taxon>Brassiceae</taxon>
        <taxon>Brassica</taxon>
    </lineage>
</organism>